<evidence type="ECO:0000313" key="14">
    <source>
        <dbReference type="Proteomes" id="UP000001554"/>
    </source>
</evidence>
<dbReference type="PANTHER" id="PTHR45888:SF5">
    <property type="entry name" value="D4, ISOFORM A"/>
    <property type="match status" value="1"/>
</dbReference>
<dbReference type="InterPro" id="IPR011011">
    <property type="entry name" value="Znf_FYVE_PHD"/>
</dbReference>
<dbReference type="OrthoDB" id="1903104at2759"/>
<dbReference type="Gene3D" id="3.30.40.10">
    <property type="entry name" value="Zinc/RING finger domain, C3HC4 (zinc finger)"/>
    <property type="match status" value="1"/>
</dbReference>
<protein>
    <submittedName>
        <fullName evidence="15">Zinc finger protein DPF3-like</fullName>
    </submittedName>
</protein>
<keyword evidence="4" id="KW-0677">Repeat</keyword>
<sequence>MSCCLLRDSWVKFKMASTSSTGGRGIAVKQPRERGRVSKATEAPSDATMHVGEPRAVVGNQFYKEALENASHFNARVVMERKLRLPFLDTLTGVAQTNCSLWMSPSQRRPGIAPGQIYTFPAKRWRKKRRAYFAQMNPPPNQGEVQDVEIQEGEAAKDATLENALGLDSEAANNLIDSVLKDSEDSKDAVDEIDDIPDAGELEDSSSSDDETYTRRKRRRVRWHHHQFLKLEIHLLTTKFKNFFMEEWCGKRYKNRPGLNYHYTHFHNGEIPDSGKEEDSPPPRQANGDGEESGSEDIPYGEKRAKGSGPSNYCDFCLGDEKENKKSGVPEELISCSDCGRSGHPTCLQFTPHMTESVKKYRWQCIECKSCHLCGTSENDDQLLFCDDCDRGYHMYCLSPPLSSPPEGSWICKLCEDERKGIIHPPQNGQTVAAPLQHPMP</sequence>
<evidence type="ECO:0000256" key="9">
    <source>
        <dbReference type="ARBA" id="ARBA00023242"/>
    </source>
</evidence>
<feature type="domain" description="PHD-type" evidence="12">
    <location>
        <begin position="311"/>
        <end position="371"/>
    </location>
</feature>
<dbReference type="AlphaFoldDB" id="A0A9J7HWU7"/>
<dbReference type="PANTHER" id="PTHR45888">
    <property type="entry name" value="HL01030P-RELATED"/>
    <property type="match status" value="1"/>
</dbReference>
<keyword evidence="3" id="KW-0479">Metal-binding</keyword>
<dbReference type="InterPro" id="IPR025750">
    <property type="entry name" value="DPF1-3_N"/>
</dbReference>
<evidence type="ECO:0000256" key="7">
    <source>
        <dbReference type="ARBA" id="ARBA00023015"/>
    </source>
</evidence>
<dbReference type="PROSITE" id="PS50157">
    <property type="entry name" value="ZINC_FINGER_C2H2_2"/>
    <property type="match status" value="1"/>
</dbReference>
<gene>
    <name evidence="15" type="primary">LOC118409378</name>
</gene>
<dbReference type="InterPro" id="IPR013087">
    <property type="entry name" value="Znf_C2H2_type"/>
</dbReference>
<evidence type="ECO:0000256" key="4">
    <source>
        <dbReference type="ARBA" id="ARBA00022737"/>
    </source>
</evidence>
<dbReference type="GO" id="GO:0007399">
    <property type="term" value="P:nervous system development"/>
    <property type="evidence" value="ECO:0000318"/>
    <property type="project" value="GO_Central"/>
</dbReference>
<keyword evidence="6" id="KW-0862">Zinc</keyword>
<feature type="compositionally biased region" description="Acidic residues" evidence="11">
    <location>
        <begin position="191"/>
        <end position="211"/>
    </location>
</feature>
<feature type="region of interest" description="Disordered" evidence="11">
    <location>
        <begin position="267"/>
        <end position="308"/>
    </location>
</feature>
<comment type="subcellular location">
    <subcellularLocation>
        <location evidence="1">Nucleus</location>
    </subcellularLocation>
</comment>
<reference evidence="15" key="2">
    <citation type="submission" date="2025-08" db="UniProtKB">
        <authorList>
            <consortium name="RefSeq"/>
        </authorList>
    </citation>
    <scope>IDENTIFICATION</scope>
    <source>
        <strain evidence="15">S238N-H82</strain>
        <tissue evidence="15">Testes</tissue>
    </source>
</reference>
<accession>A0A9J7HWU7</accession>
<feature type="domain" description="PHD-type" evidence="12">
    <location>
        <begin position="368"/>
        <end position="418"/>
    </location>
</feature>
<evidence type="ECO:0000256" key="11">
    <source>
        <dbReference type="SAM" id="MobiDB-lite"/>
    </source>
</evidence>
<evidence type="ECO:0000259" key="12">
    <source>
        <dbReference type="PROSITE" id="PS50016"/>
    </source>
</evidence>
<dbReference type="SMART" id="SM00249">
    <property type="entry name" value="PHD"/>
    <property type="match status" value="2"/>
</dbReference>
<dbReference type="KEGG" id="bfo:118409378"/>
<dbReference type="GO" id="GO:0071565">
    <property type="term" value="C:nBAF complex"/>
    <property type="evidence" value="ECO:0000318"/>
    <property type="project" value="GO_Central"/>
</dbReference>
<dbReference type="PROSITE" id="PS50016">
    <property type="entry name" value="ZF_PHD_2"/>
    <property type="match status" value="2"/>
</dbReference>
<evidence type="ECO:0000256" key="6">
    <source>
        <dbReference type="ARBA" id="ARBA00022833"/>
    </source>
</evidence>
<evidence type="ECO:0000256" key="10">
    <source>
        <dbReference type="PROSITE-ProRule" id="PRU00042"/>
    </source>
</evidence>
<keyword evidence="9" id="KW-0539">Nucleus</keyword>
<evidence type="ECO:0000313" key="15">
    <source>
        <dbReference type="RefSeq" id="XP_035666300.1"/>
    </source>
</evidence>
<feature type="region of interest" description="Disordered" evidence="11">
    <location>
        <begin position="20"/>
        <end position="45"/>
    </location>
</feature>
<dbReference type="CDD" id="cd15530">
    <property type="entry name" value="PHD2_d4"/>
    <property type="match status" value="1"/>
</dbReference>
<proteinExistence type="inferred from homology"/>
<evidence type="ECO:0000256" key="2">
    <source>
        <dbReference type="ARBA" id="ARBA00010539"/>
    </source>
</evidence>
<dbReference type="GeneID" id="118409378"/>
<evidence type="ECO:0000256" key="1">
    <source>
        <dbReference type="ARBA" id="ARBA00004123"/>
    </source>
</evidence>
<dbReference type="GO" id="GO:0008270">
    <property type="term" value="F:zinc ion binding"/>
    <property type="evidence" value="ECO:0007669"/>
    <property type="project" value="UniProtKB-KW"/>
</dbReference>
<dbReference type="InterPro" id="IPR013083">
    <property type="entry name" value="Znf_RING/FYVE/PHD"/>
</dbReference>
<evidence type="ECO:0000256" key="8">
    <source>
        <dbReference type="ARBA" id="ARBA00023163"/>
    </source>
</evidence>
<evidence type="ECO:0000259" key="13">
    <source>
        <dbReference type="PROSITE" id="PS50157"/>
    </source>
</evidence>
<evidence type="ECO:0000256" key="5">
    <source>
        <dbReference type="ARBA" id="ARBA00022771"/>
    </source>
</evidence>
<feature type="compositionally biased region" description="Basic and acidic residues" evidence="11">
    <location>
        <begin position="267"/>
        <end position="281"/>
    </location>
</feature>
<dbReference type="CDD" id="cd15619">
    <property type="entry name" value="PHD1_d4"/>
    <property type="match status" value="1"/>
</dbReference>
<organism evidence="14 15">
    <name type="scientific">Branchiostoma floridae</name>
    <name type="common">Florida lancelet</name>
    <name type="synonym">Amphioxus</name>
    <dbReference type="NCBI Taxonomy" id="7739"/>
    <lineage>
        <taxon>Eukaryota</taxon>
        <taxon>Metazoa</taxon>
        <taxon>Chordata</taxon>
        <taxon>Cephalochordata</taxon>
        <taxon>Leptocardii</taxon>
        <taxon>Amphioxiformes</taxon>
        <taxon>Branchiostomatidae</taxon>
        <taxon>Branchiostoma</taxon>
    </lineage>
</organism>
<dbReference type="Proteomes" id="UP000001554">
    <property type="component" value="Chromosome 1"/>
</dbReference>
<dbReference type="OMA" id="TEMKYIL"/>
<comment type="similarity">
    <text evidence="2">Belongs to the requiem/DPF family.</text>
</comment>
<feature type="region of interest" description="Disordered" evidence="11">
    <location>
        <begin position="183"/>
        <end position="217"/>
    </location>
</feature>
<dbReference type="InterPro" id="IPR001965">
    <property type="entry name" value="Znf_PHD"/>
</dbReference>
<dbReference type="Pfam" id="PF00628">
    <property type="entry name" value="PHD"/>
    <property type="match status" value="2"/>
</dbReference>
<dbReference type="SUPFAM" id="SSF57903">
    <property type="entry name" value="FYVE/PHD zinc finger"/>
    <property type="match status" value="2"/>
</dbReference>
<name>A0A9J7HWU7_BRAFL</name>
<feature type="domain" description="C2H2-type" evidence="13">
    <location>
        <begin position="244"/>
        <end position="272"/>
    </location>
</feature>
<keyword evidence="5 10" id="KW-0863">Zinc-finger</keyword>
<dbReference type="Pfam" id="PF14051">
    <property type="entry name" value="DPF1-3_N"/>
    <property type="match status" value="1"/>
</dbReference>
<reference evidence="14" key="1">
    <citation type="journal article" date="2020" name="Nat. Ecol. Evol.">
        <title>Deeply conserved synteny resolves early events in vertebrate evolution.</title>
        <authorList>
            <person name="Simakov O."/>
            <person name="Marletaz F."/>
            <person name="Yue J.X."/>
            <person name="O'Connell B."/>
            <person name="Jenkins J."/>
            <person name="Brandt A."/>
            <person name="Calef R."/>
            <person name="Tung C.H."/>
            <person name="Huang T.K."/>
            <person name="Schmutz J."/>
            <person name="Satoh N."/>
            <person name="Yu J.K."/>
            <person name="Putnam N.H."/>
            <person name="Green R.E."/>
            <person name="Rokhsar D.S."/>
        </authorList>
    </citation>
    <scope>NUCLEOTIDE SEQUENCE [LARGE SCALE GENOMIC DNA]</scope>
    <source>
        <strain evidence="14">S238N-H82</strain>
    </source>
</reference>
<keyword evidence="14" id="KW-1185">Reference proteome</keyword>
<evidence type="ECO:0000256" key="3">
    <source>
        <dbReference type="ARBA" id="ARBA00022723"/>
    </source>
</evidence>
<dbReference type="RefSeq" id="XP_035666300.1">
    <property type="nucleotide sequence ID" value="XM_035810407.1"/>
</dbReference>
<dbReference type="FunFam" id="3.30.40.10:FF:000005">
    <property type="entry name" value="zinc finger protein isoform X1"/>
    <property type="match status" value="1"/>
</dbReference>
<keyword evidence="7" id="KW-0805">Transcription regulation</keyword>
<keyword evidence="8" id="KW-0804">Transcription</keyword>
<dbReference type="InterPro" id="IPR019787">
    <property type="entry name" value="Znf_PHD-finger"/>
</dbReference>